<dbReference type="AlphaFoldDB" id="A0A249DYL3"/>
<sequence>MKLKALRQAVIDQLKQDMPRLSAVDAHPGRFNLEELKRIATQLPAIRVAFMGCPQLKQIETREKEAVVRMAAFIMTGDRRGLPKDEAALALVEALLVLIPYQSWGIKGVLGAANVKADNLFSGQVERQGVAMWAVTWEQSVRLGKNVWGGGILPSTVYVCDDSAHFGDEKAYDKVSSDDK</sequence>
<dbReference type="Proteomes" id="UP000216438">
    <property type="component" value="Chromosome"/>
</dbReference>
<dbReference type="Pfam" id="PF08873">
    <property type="entry name" value="Phage_Mu_Gp37"/>
    <property type="match status" value="1"/>
</dbReference>
<evidence type="ECO:0000313" key="1">
    <source>
        <dbReference type="EMBL" id="ASX25872.1"/>
    </source>
</evidence>
<proteinExistence type="predicted"/>
<accession>A0A249DYL3</accession>
<protein>
    <submittedName>
        <fullName evidence="1">Uncharacterized protein</fullName>
    </submittedName>
</protein>
<reference evidence="2" key="1">
    <citation type="submission" date="2016-06" db="EMBL/GenBank/DDBJ databases">
        <authorList>
            <person name="Chen W."/>
            <person name="Hasegawa D.K."/>
        </authorList>
    </citation>
    <scope>NUCLEOTIDE SEQUENCE [LARGE SCALE GENOMIC DNA]</scope>
    <source>
        <strain evidence="2">MEAM1</strain>
    </source>
</reference>
<reference evidence="1 2" key="2">
    <citation type="submission" date="2017-09" db="EMBL/GenBank/DDBJ databases">
        <title>The genome of whitefly Bemisia tabaci, a global crop pest, provides novel insights into virus transmission, host adaptation and insecticide resistance.</title>
        <authorList>
            <person name="Kaur N."/>
            <person name="Kliot A."/>
            <person name="Pinheiro P.V."/>
            <person name="Luan J."/>
            <person name="Zheng Y."/>
            <person name="Liu W."/>
            <person name="Sun H."/>
            <person name="Yang X."/>
            <person name="Xu Y."/>
            <person name="Luo Y."/>
            <person name="Kruse A."/>
            <person name="Fisher T.W."/>
            <person name="Nelson D.R."/>
            <person name="Elimelech M."/>
            <person name="MacCoss M."/>
            <person name="Johnson R."/>
            <person name="Cohen E."/>
            <person name="Hunter W.B."/>
            <person name="Brown J.K."/>
            <person name="Jander G."/>
            <person name="Cilia M."/>
            <person name="Douglas A.E."/>
            <person name="Ghanim M."/>
            <person name="Simmons A.M."/>
            <person name="Wintermantel W.M."/>
            <person name="Ling K.-S."/>
            <person name="Fei Z."/>
        </authorList>
    </citation>
    <scope>NUCLEOTIDE SEQUENCE [LARGE SCALE GENOMIC DNA]</scope>
    <source>
        <strain evidence="1 2">MEAM1</strain>
    </source>
</reference>
<evidence type="ECO:0000313" key="2">
    <source>
        <dbReference type="Proteomes" id="UP000216438"/>
    </source>
</evidence>
<dbReference type="RefSeq" id="WP_046493302.1">
    <property type="nucleotide sequence ID" value="NZ_CP016303.1"/>
</dbReference>
<dbReference type="EMBL" id="CP016303">
    <property type="protein sequence ID" value="ASX25872.1"/>
    <property type="molecule type" value="Genomic_DNA"/>
</dbReference>
<dbReference type="InterPro" id="IPR014972">
    <property type="entry name" value="Phage_Mu_Gp37"/>
</dbReference>
<gene>
    <name evidence="1" type="ORF">BA171_01625</name>
</gene>
<organism evidence="1 2">
    <name type="scientific">Candidatus Hamiltonella defensa</name>
    <name type="common">Bemisia tabaci</name>
    <dbReference type="NCBI Taxonomy" id="672795"/>
    <lineage>
        <taxon>Bacteria</taxon>
        <taxon>Pseudomonadati</taxon>
        <taxon>Pseudomonadota</taxon>
        <taxon>Gammaproteobacteria</taxon>
        <taxon>Enterobacterales</taxon>
        <taxon>Enterobacteriaceae</taxon>
        <taxon>aphid secondary symbionts</taxon>
        <taxon>Candidatus Williamhamiltonella</taxon>
    </lineage>
</organism>
<name>A0A249DYL3_9ENTR</name>